<dbReference type="InterPro" id="IPR022655">
    <property type="entry name" value="DUF1553"/>
</dbReference>
<gene>
    <name evidence="3" type="ORF">PZE19_07805</name>
</gene>
<evidence type="ECO:0000259" key="2">
    <source>
        <dbReference type="Pfam" id="PF07587"/>
    </source>
</evidence>
<evidence type="ECO:0000313" key="3">
    <source>
        <dbReference type="EMBL" id="MDG3003669.1"/>
    </source>
</evidence>
<dbReference type="InterPro" id="IPR011444">
    <property type="entry name" value="DUF1549"/>
</dbReference>
<sequence length="845" mass="91467">MPRRRVGPMIATCVLAAHVGCGRSTPPAGVTVASPKVASPSGAVAARPVVVPPPRTIAIDPTLFTIAAEAPGLQLLAIEKTAEGAKHDLSTGLSWRVEPAGIAAVDANGYVRPLAPGAVEVVAASDGVEARARVVVEPRTARSWDFAQDVEPILTKAGCNTGGCHGKADGQNGFHLSLFGYDPDGDQVALARDAGQRRVSPFDPERSLVVLKAIGEAPHGGGRRLAVGSSEYQTLVEWIRAGAPRTLGPPRAAVARLVIEPSSAMMSEPGRRQLRVIAEHADGGRRDVTRQAIYKTLDDSTAVVDAQGRAELLHRGEADLVVRLGPLVETFRLSAPVNPDLTFDFAKLPRTNLIDEQLFKRLQALKVPPSPPATDAAFLRRVSLDLTGSTPSPEEVRRFLADADPEKRSKLVDSLLKRPEFVQFWRIKFGDLLQISAARQGNGAYRYQEWLDARLIDHTPWDLVVRKLLTALGDPNDQESGGPVNYAVDALEPTIAAEQTAQRFLGLRMRCAQCHDHPFDVWTQDDYYGLAAFFARVQRTGQGMGGMMMASRTGISVNPAGFVNHLRTGRPVAPRLLDGKPATIAEGGDPRVALADWITSKDNPYFARATVNWVWSQFFGKGIVDPADDLSRANPPVHPELLDALAARFVERKYDLRDLIRTVATSQAYGLSSATVAGNEKDARWFSHHTPRPLSAHQMADALAQATDVPNRFPGASATRRAIRVTDPGVASPILDTFGRCPRTTACASVQTAPLSLKQSLLLIGGDVIESKVGSLNGYLAAALKLELEPEELVENLYFRTLCRPPTSEESSRWTAELKQASSINEAAQDLFWALLNSREFAFNH</sequence>
<keyword evidence="4" id="KW-1185">Reference proteome</keyword>
<name>A0ABT6F7W7_9BACT</name>
<dbReference type="RefSeq" id="WP_277860019.1">
    <property type="nucleotide sequence ID" value="NZ_JARRAG010000001.1"/>
</dbReference>
<evidence type="ECO:0000313" key="4">
    <source>
        <dbReference type="Proteomes" id="UP001216907"/>
    </source>
</evidence>
<dbReference type="PANTHER" id="PTHR35889">
    <property type="entry name" value="CYCLOINULO-OLIGOSACCHARIDE FRUCTANOTRANSFERASE-RELATED"/>
    <property type="match status" value="1"/>
</dbReference>
<dbReference type="PANTHER" id="PTHR35889:SF3">
    <property type="entry name" value="F-BOX DOMAIN-CONTAINING PROTEIN"/>
    <property type="match status" value="1"/>
</dbReference>
<organism evidence="3 4">
    <name type="scientific">Paludisphaera mucosa</name>
    <dbReference type="NCBI Taxonomy" id="3030827"/>
    <lineage>
        <taxon>Bacteria</taxon>
        <taxon>Pseudomonadati</taxon>
        <taxon>Planctomycetota</taxon>
        <taxon>Planctomycetia</taxon>
        <taxon>Isosphaerales</taxon>
        <taxon>Isosphaeraceae</taxon>
        <taxon>Paludisphaera</taxon>
    </lineage>
</organism>
<dbReference type="Proteomes" id="UP001216907">
    <property type="component" value="Unassembled WGS sequence"/>
</dbReference>
<proteinExistence type="predicted"/>
<feature type="domain" description="DUF1553" evidence="2">
    <location>
        <begin position="591"/>
        <end position="815"/>
    </location>
</feature>
<evidence type="ECO:0000259" key="1">
    <source>
        <dbReference type="Pfam" id="PF07583"/>
    </source>
</evidence>
<dbReference type="EMBL" id="JARRAG010000001">
    <property type="protein sequence ID" value="MDG3003669.1"/>
    <property type="molecule type" value="Genomic_DNA"/>
</dbReference>
<protein>
    <submittedName>
        <fullName evidence="3">DUF1549 and DUF1553 domain-containing protein</fullName>
    </submittedName>
</protein>
<comment type="caution">
    <text evidence="3">The sequence shown here is derived from an EMBL/GenBank/DDBJ whole genome shotgun (WGS) entry which is preliminary data.</text>
</comment>
<dbReference type="Pfam" id="PF07587">
    <property type="entry name" value="PSD1"/>
    <property type="match status" value="1"/>
</dbReference>
<dbReference type="Pfam" id="PF07583">
    <property type="entry name" value="PSCyt2"/>
    <property type="match status" value="1"/>
</dbReference>
<feature type="domain" description="DUF1549" evidence="1">
    <location>
        <begin position="354"/>
        <end position="538"/>
    </location>
</feature>
<accession>A0ABT6F7W7</accession>
<dbReference type="Gene3D" id="2.60.40.1080">
    <property type="match status" value="2"/>
</dbReference>
<reference evidence="3 4" key="1">
    <citation type="submission" date="2023-03" db="EMBL/GenBank/DDBJ databases">
        <title>Paludisphaera mucosa sp. nov. a novel planctomycete from northern fen.</title>
        <authorList>
            <person name="Ivanova A."/>
        </authorList>
    </citation>
    <scope>NUCLEOTIDE SEQUENCE [LARGE SCALE GENOMIC DNA]</scope>
    <source>
        <strain evidence="3 4">Pla2</strain>
    </source>
</reference>